<comment type="caution">
    <text evidence="2">The sequence shown here is derived from an EMBL/GenBank/DDBJ whole genome shotgun (WGS) entry which is preliminary data.</text>
</comment>
<keyword evidence="1" id="KW-0472">Membrane</keyword>
<feature type="non-terminal residue" evidence="2">
    <location>
        <position position="1"/>
    </location>
</feature>
<dbReference type="EMBL" id="LAZR01002223">
    <property type="protein sequence ID" value="KKN32875.1"/>
    <property type="molecule type" value="Genomic_DNA"/>
</dbReference>
<feature type="transmembrane region" description="Helical" evidence="1">
    <location>
        <begin position="227"/>
        <end position="246"/>
    </location>
</feature>
<name>A0A0F9PM73_9ZZZZ</name>
<keyword evidence="1" id="KW-1133">Transmembrane helix</keyword>
<dbReference type="SUPFAM" id="SSF49899">
    <property type="entry name" value="Concanavalin A-like lectins/glucanases"/>
    <property type="match status" value="1"/>
</dbReference>
<dbReference type="InterPro" id="IPR013320">
    <property type="entry name" value="ConA-like_dom_sf"/>
</dbReference>
<protein>
    <submittedName>
        <fullName evidence="2">Uncharacterized protein</fullName>
    </submittedName>
</protein>
<feature type="transmembrane region" description="Helical" evidence="1">
    <location>
        <begin position="401"/>
        <end position="421"/>
    </location>
</feature>
<feature type="transmembrane region" description="Helical" evidence="1">
    <location>
        <begin position="255"/>
        <end position="272"/>
    </location>
</feature>
<evidence type="ECO:0000313" key="2">
    <source>
        <dbReference type="EMBL" id="KKN32875.1"/>
    </source>
</evidence>
<accession>A0A0F9PM73</accession>
<feature type="transmembrane region" description="Helical" evidence="1">
    <location>
        <begin position="356"/>
        <end position="373"/>
    </location>
</feature>
<keyword evidence="1" id="KW-0812">Transmembrane</keyword>
<gene>
    <name evidence="2" type="ORF">LCGC14_0809430</name>
</gene>
<reference evidence="2" key="1">
    <citation type="journal article" date="2015" name="Nature">
        <title>Complex archaea that bridge the gap between prokaryotes and eukaryotes.</title>
        <authorList>
            <person name="Spang A."/>
            <person name="Saw J.H."/>
            <person name="Jorgensen S.L."/>
            <person name="Zaremba-Niedzwiedzka K."/>
            <person name="Martijn J."/>
            <person name="Lind A.E."/>
            <person name="van Eijk R."/>
            <person name="Schleper C."/>
            <person name="Guy L."/>
            <person name="Ettema T.J."/>
        </authorList>
    </citation>
    <scope>NUCLEOTIDE SEQUENCE</scope>
</reference>
<sequence length="3799" mass="428346">TIGKTYTWKEERIYPYHDLESRFKFEEELIQQHIVNQNALILKNKEFEKHKAAKKQRKLPGLLKKSRSIFVRKQEQLFTDYFNGTIRENEIIRHISPIRQHARDIIKRMLKESIAISLEGKDSQFLYLKDRNSILTILCPKAYSEIQVLSQNSKIIKKILNSSLSFNKKHTPKTAEKKELSIPHKKVTTKQVFSYTLGLAVLLSILFLPIMMLLPSSSSLFPNDFKVNFPFLQTLVFSLSLVIYTWNRILSRQQTAYISIASLTLFIFSLLTKNLITLPISIFITPILLIFSFFIFKKTPSIQKVTHKKQRNLKTALYSLDIKYHKNKYRLLWHSMFVLLIIFWIVFIYFPQMLYIPTFLFIVSIVIFTKNTNFEKRKWVRRSDRNISGNDRGTSYYNSKIYRSACLILVFLILMPLLFTVSSMVRVNRPNTLYAQIPQESRIESSFTDLSTLTFFSSVDELGDLSINDKFLLKSRVSTSLGESAKMAVRFTPEDVEPIEGYIIKDHYNTITRRNTGPLTDFDLITEIALNNLDLLPGSYRMENTYSVLTGFAYREAESEFQSITIGKDNLKAIPSKDYELGIEYGAVYTIRRSDSWEIIYDGTIINSLHEPVPVKNLTLYLEDFDKFIEVATLDTDEDANFYFNYTKFGSIEQNPLVRIVYEGDGFYEPLAHVEYAGVEMGADQNWWFYDNDKDGRPEWPFTLYDLYDALRLAGSSPSTSPLSDSLFFMTEFDENLGSSTFDKIFNLEGTLEGNTSWISGRRNSGLYFDGDGNIIGGGGQSIGTTIYNTYTNVSYEYNISGSSTDTGWVSPQTSTTVDRSGIDWSNSANIGTQNDIYASSFLNTSAGGGDYLIVPSAFTDVSSQWSTESSAYDWDNLTSATENQGRIINDIYWQSWNNAGSGTISSVDIRLYLDLVGLSNDRLDIYIYVGTSQSSTTYRIDSSNGGTGLYIDLKDVNEPNDGSWSWADVGNIEVRLDGSKTGGHDSVQVYEVFEVWGMVHTSGGGSVESDWLRATNFDFSSIPDGSDITGIELELDRKTTIGAIKDLDVRLRRTSGQVGDNKLSASYWDTIDNDAYDTYGGPSDTWNAGLSTVNVKNGDFGIDIAVINDGSDDTAFVDHIQIKIFYTEPDTLIQNNDIIRPDGDVAIEWEASHVENHFSLINETTLNISEYIFTSSIASSNITDEFSLSTFNINGGSITQIQIKVYGEEILINSTIKVTAGAWSGLRQLNMGSTPGWNAYTWSGLSLSQSDLDGMTVLIESEPPPESPPSYNYFDYVDFGDVLDSVLGDTNDEFVITSWIYPTMLTSNQSSNNVKNVFFTKEGSIEIGVNESGFLELYMKTDTIQATARYGIQGLIRTNDWNYIAIRYNKSDVDVFVNDFWYRNATGGTAEPWSGSSNISPGENLIIGTELTDYTCFTGILDDISVFNGSILDAEIVSHSNGPVLEIDTEILKENGIGVWTPLITPETIDGWLTFKVNSTGKPIESLEFYLSTTEPDLQNPNPNNWYLFSSNLLTDTVDSWDIPDNSSWYFVAKATDDIGVSVYDSFNVYFGVDHFNDLINFTYLDKGGRINDNSQIGVIPVNGKEWHISSINLYINYSGNVDYLMSVSYSELSNYWTIPLDPLSDWISFKGLSPDDYNISFIMQANLTYDNPYPNYINNFTLPQIILDIKGPEISLLTGGPYSLNLGSTYNNVIQNLITMALNSSDKQLDLVKVEYKYDTPTSASWITYNSFPTVDGLANVVIDLLNLRDDNITVRFTGYDNLSNSKVLYESNYWFIKNFNNHLEFTLEGLESGSLYGLDPNGYINFDLKVYPVDNDITKIMVSTNYETFSLLNPISENNYIYYEDKGLDVDIKLNSTYYNIDENNFYTIPIEIKLYQGTTFITSKELVIIGTLAIFNDTIEISDLGIDIQASVDNVLLSFITNTDVYQNPHGIPYIVNNQPPVVKVFNSYGNLIDTITLYAVYDYLSSINFTDEQNAYSAKSPTSTINVDRNDAGGSGSMILSPATASVLNRNLGGGGSYATSWYSPFLAATIDYGSSEDWTNFNNALAQSDSYASSYLATTGGSGQHNMPIQNDFDEIKGSISTFGDLEYSPGGINTTIDSYLTPGSGGDYLIVPSAFTDVSSQWNTETSAYDWNNLTSATENQGRIINDIYWQSWNNAGSGTISSVDIRLYLDLVGLSNDRLDIYIYVGTSQSSTTYRIDSSNGGTGLYIDLKDVNEPNDGSWSWADVGNIEVRLDGSKTGGHDSVQVYEVFEVWGIVFGSGGAPDSNDVDIEVEWNIINPLSMDYLYWDYFSSTSIDFSVYNYNTLEFEDKTSSPFTFTTDYFDNVSGTCSVKVRFNGTNPSSSFSLDIYQLRVDYTVPIVPSNTDWLRLTDFRFDIPTEVISIDGIIIEIDRYAQYSNSIRDKSIRLRLTSGPVGDDAKTVLWWDTIDDDVNNTYGALDDDWNAGLSVSDINNINFGIVISAENIGSDNTAYIDHVRIKIYYTMPDTSAQDWIFPNKAKLQDNDYANVTFSPASEDTSDWIRLTNFGFDIPTSGVTIDGIEVLLDRQANVSGSIHDFGLYLRNSTGQATGNYANSLISWDILDDNGYNLYGSPTSLWSVSWSATEINLNTFGLDLYIEYNGTVFTNATIDDVQIKVYYTQSPQDQISWTNPAKVSAQDDDEAFVSFSTSTEGSSDWLRLTDFRFNVPLGAIIHGIKVEIDQRATVTSSIIDGEVFILKYGAQIGDDMANSTAWETPDDGTYTVYGNSTYLWGTSWNPSEINNADFGIDLWIDYTGSSSTDARIDHIQITVYYSYSFEVEISDNKFSVPFPSLPVGDELCTIETIKLNETFYEFSYFIDTQSEKILITLLSPTNLDGIYDYTNPISMDFGVSNVIHSIDQFTGSYDFTLLHQDNYTFTAEFYTIEGQISTYSVLTPITIDFQGPQIVKQFENNVAVNPESGSISFTLDDISGIDKYYLNTSIYIDSYWDIQGNLYTFYFNDTSVQEGVKYITFTSNDTLGFESSISFIIFFDKTDPEFNNIVYNKIYGNDLFEINFTISDSSEYTLAFQAYHIATNSYTSNFDFTVISVGSDVWQTLIASESLLNGYYNISVTATDIASNSKTIMIGEFYFDNLYSNVGDIQDQIYVDNENIYNTTLTDILYFNDNKFIVVSANDLLYDNFNWSDYDQTIANQIGIKNITFFYTNPLAWYNLSIAGSLDYDTLTYEITGYGDPLNTDLSNIISIQKLKIGNYTIDKFTILLDGTSILLQIDPQFRYTLSSLLTNQIYAQFYELSSTSNLKFQFNSSTSQWDLLSDGFNYFDISEYLTLQEQESFLFWLITEDGFGNQLLSTKYKGIYDNTIQKNGGTSVFNWNVGTLSNGSGVIIFGSDTYSDSTIQINTTSILPTITKEMDVSRIYIYGSENGSEWNFTGRAYYSGEKDFWNFYWDGDLLASQDNLPPVNYYLKTYLFDRAGNYLTFSININTFDYTQIELLTNLMFGSIFEYNSSSFDNIQDIEGTIQNYFGNVNLWDVISEYYSPIENQWVQLATDPATIYSNGSYQITWDIDADPAFYSQMYNFTYEYLPMQIAPATNNDLWGSWGIFESNAPWQPLVISKVGSNLDISIFEYDNSSGWALDSLLSTESIIPSISGQIFKLFDILGDGASEIIRVSTGQIDVIYFNGTEWQIFTNVTNLAGFEYYSFDIAYDGSTTDTLLAINQEDISDNSYLYLYQFETDYSLTRIAECNSPTNFIPTSIKIANYFSSNDRKAILVGGLIANSYYSQLVEYDFNLEVVSILEDALLGKISVLEYNILK</sequence>
<proteinExistence type="predicted"/>
<feature type="transmembrane region" description="Helical" evidence="1">
    <location>
        <begin position="331"/>
        <end position="350"/>
    </location>
</feature>
<feature type="transmembrane region" description="Helical" evidence="1">
    <location>
        <begin position="278"/>
        <end position="296"/>
    </location>
</feature>
<feature type="transmembrane region" description="Helical" evidence="1">
    <location>
        <begin position="192"/>
        <end position="215"/>
    </location>
</feature>
<organism evidence="2">
    <name type="scientific">marine sediment metagenome</name>
    <dbReference type="NCBI Taxonomy" id="412755"/>
    <lineage>
        <taxon>unclassified sequences</taxon>
        <taxon>metagenomes</taxon>
        <taxon>ecological metagenomes</taxon>
    </lineage>
</organism>
<evidence type="ECO:0000256" key="1">
    <source>
        <dbReference type="SAM" id="Phobius"/>
    </source>
</evidence>